<reference evidence="15 16" key="1">
    <citation type="submission" date="2017-02" db="EMBL/GenBank/DDBJ databases">
        <title>Complete genome sequences of Mycobacterium kansasii strains isolated from rhesus macaques.</title>
        <authorList>
            <person name="Panda A."/>
            <person name="Nagaraj S."/>
            <person name="Zhao X."/>
            <person name="Tettelin H."/>
            <person name="Detolla L.J."/>
        </authorList>
    </citation>
    <scope>NUCLEOTIDE SEQUENCE [LARGE SCALE GENOMIC DNA]</scope>
    <source>
        <strain evidence="15 16">11-3469</strain>
    </source>
</reference>
<evidence type="ECO:0000256" key="10">
    <source>
        <dbReference type="PIRSR" id="PIRSR611612-52"/>
    </source>
</evidence>
<evidence type="ECO:0000259" key="14">
    <source>
        <dbReference type="PROSITE" id="PS51368"/>
    </source>
</evidence>
<dbReference type="Pfam" id="PF01979">
    <property type="entry name" value="Amidohydro_1"/>
    <property type="match status" value="1"/>
</dbReference>
<evidence type="ECO:0000256" key="3">
    <source>
        <dbReference type="ARBA" id="ARBA00022723"/>
    </source>
</evidence>
<keyword evidence="6 11" id="KW-0963">Cytoplasm</keyword>
<dbReference type="PROSITE" id="PS00145">
    <property type="entry name" value="UREASE_2"/>
    <property type="match status" value="1"/>
</dbReference>
<dbReference type="InterPro" id="IPR017950">
    <property type="entry name" value="Urease_AS"/>
</dbReference>
<dbReference type="SUPFAM" id="SSF51338">
    <property type="entry name" value="Composite domain of metallo-dependent hydrolases"/>
    <property type="match status" value="2"/>
</dbReference>
<dbReference type="HAMAP" id="MF_01953">
    <property type="entry name" value="Urease_alpha"/>
    <property type="match status" value="1"/>
</dbReference>
<dbReference type="GO" id="GO:0043419">
    <property type="term" value="P:urea catabolic process"/>
    <property type="evidence" value="ECO:0007669"/>
    <property type="project" value="UniProtKB-UniRule"/>
</dbReference>
<evidence type="ECO:0000313" key="16">
    <source>
        <dbReference type="Proteomes" id="UP000188532"/>
    </source>
</evidence>
<dbReference type="InterPro" id="IPR050112">
    <property type="entry name" value="Urease_alpha_subunit"/>
</dbReference>
<keyword evidence="2 6" id="KW-0533">Nickel</keyword>
<evidence type="ECO:0000256" key="7">
    <source>
        <dbReference type="NCBIfam" id="TIGR01792"/>
    </source>
</evidence>
<comment type="PTM">
    <text evidence="8">Carbamylation allows a single lysine to coordinate two nickel ions.</text>
</comment>
<evidence type="ECO:0000256" key="11">
    <source>
        <dbReference type="PROSITE-ProRule" id="PRU00700"/>
    </source>
</evidence>
<dbReference type="STRING" id="1768.B1T50_00435"/>
<dbReference type="Pfam" id="PF00449">
    <property type="entry name" value="Urease_alpha"/>
    <property type="match status" value="1"/>
</dbReference>
<evidence type="ECO:0000256" key="13">
    <source>
        <dbReference type="RuleBase" id="RU004158"/>
    </source>
</evidence>
<feature type="binding site" description="via carbamate group" evidence="6 9">
    <location>
        <position position="224"/>
    </location>
    <ligand>
        <name>Ni(2+)</name>
        <dbReference type="ChEBI" id="CHEBI:49786"/>
        <label>2</label>
    </ligand>
</feature>
<dbReference type="CDD" id="cd00375">
    <property type="entry name" value="Urease_alpha"/>
    <property type="match status" value="1"/>
</dbReference>
<dbReference type="GeneID" id="29696967"/>
<proteinExistence type="inferred from homology"/>
<dbReference type="PROSITE" id="PS01120">
    <property type="entry name" value="UREASE_1"/>
    <property type="match status" value="1"/>
</dbReference>
<evidence type="ECO:0000256" key="2">
    <source>
        <dbReference type="ARBA" id="ARBA00022596"/>
    </source>
</evidence>
<dbReference type="NCBIfam" id="TIGR01792">
    <property type="entry name" value="urease_alph"/>
    <property type="match status" value="1"/>
</dbReference>
<gene>
    <name evidence="6 15" type="primary">ureC</name>
    <name evidence="15" type="ORF">BZL29_3815</name>
</gene>
<evidence type="ECO:0000256" key="6">
    <source>
        <dbReference type="HAMAP-Rule" id="MF_01953"/>
    </source>
</evidence>
<dbReference type="InterPro" id="IPR017951">
    <property type="entry name" value="Urease_asu_c"/>
</dbReference>
<comment type="subcellular location">
    <subcellularLocation>
        <location evidence="6 11">Cytoplasm</location>
    </subcellularLocation>
</comment>
<feature type="binding site" evidence="6 11">
    <location>
        <position position="226"/>
    </location>
    <ligand>
        <name>substrate</name>
    </ligand>
</feature>
<organism evidence="15 16">
    <name type="scientific">Mycobacterium kansasii</name>
    <dbReference type="NCBI Taxonomy" id="1768"/>
    <lineage>
        <taxon>Bacteria</taxon>
        <taxon>Bacillati</taxon>
        <taxon>Actinomycetota</taxon>
        <taxon>Actinomycetes</taxon>
        <taxon>Mycobacteriales</taxon>
        <taxon>Mycobacteriaceae</taxon>
        <taxon>Mycobacterium</taxon>
    </lineage>
</organism>
<feature type="binding site" evidence="6 9">
    <location>
        <position position="143"/>
    </location>
    <ligand>
        <name>Ni(2+)</name>
        <dbReference type="ChEBI" id="CHEBI:49786"/>
        <label>1</label>
    </ligand>
</feature>
<keyword evidence="3 6" id="KW-0479">Metal-binding</keyword>
<dbReference type="UniPathway" id="UPA00258">
    <property type="reaction ID" value="UER00370"/>
</dbReference>
<dbReference type="InterPro" id="IPR011612">
    <property type="entry name" value="Urease_alpha_N_dom"/>
</dbReference>
<comment type="pathway">
    <text evidence="1 6">Nitrogen metabolism; urea degradation; CO(2) and NH(3) from urea (urease route): step 1/1.</text>
</comment>
<dbReference type="EMBL" id="MVBN01000003">
    <property type="protein sequence ID" value="OOK77175.1"/>
    <property type="molecule type" value="Genomic_DNA"/>
</dbReference>
<dbReference type="EC" id="3.5.1.5" evidence="6 7"/>
<dbReference type="InterPro" id="IPR032466">
    <property type="entry name" value="Metal_Hydrolase"/>
</dbReference>
<protein>
    <recommendedName>
        <fullName evidence="6 7">Urease subunit alpha</fullName>
        <ecNumber evidence="6 7">3.5.1.5</ecNumber>
    </recommendedName>
    <alternativeName>
        <fullName evidence="6">Urea amidohydrolase subunit alpha</fullName>
    </alternativeName>
</protein>
<dbReference type="PRINTS" id="PR01752">
    <property type="entry name" value="UREASE"/>
</dbReference>
<dbReference type="GO" id="GO:0009039">
    <property type="term" value="F:urease activity"/>
    <property type="evidence" value="ECO:0007669"/>
    <property type="project" value="UniProtKB-UniRule"/>
</dbReference>
<evidence type="ECO:0000256" key="5">
    <source>
        <dbReference type="ARBA" id="ARBA00047778"/>
    </source>
</evidence>
<comment type="cofactor">
    <cofactor evidence="6 9 12">
        <name>Ni cation</name>
        <dbReference type="ChEBI" id="CHEBI:25516"/>
    </cofactor>
    <text evidence="6 9 12">Binds 2 nickel ions per subunit.</text>
</comment>
<comment type="catalytic activity">
    <reaction evidence="5 6 12">
        <text>urea + 2 H2O + H(+) = hydrogencarbonate + 2 NH4(+)</text>
        <dbReference type="Rhea" id="RHEA:20557"/>
        <dbReference type="ChEBI" id="CHEBI:15377"/>
        <dbReference type="ChEBI" id="CHEBI:15378"/>
        <dbReference type="ChEBI" id="CHEBI:16199"/>
        <dbReference type="ChEBI" id="CHEBI:17544"/>
        <dbReference type="ChEBI" id="CHEBI:28938"/>
        <dbReference type="EC" id="3.5.1.5"/>
    </reaction>
</comment>
<dbReference type="NCBIfam" id="NF009685">
    <property type="entry name" value="PRK13206.1"/>
    <property type="match status" value="1"/>
</dbReference>
<evidence type="ECO:0000256" key="9">
    <source>
        <dbReference type="PIRSR" id="PIRSR611612-51"/>
    </source>
</evidence>
<evidence type="ECO:0000313" key="15">
    <source>
        <dbReference type="EMBL" id="OOK77175.1"/>
    </source>
</evidence>
<feature type="active site" description="Proton donor" evidence="6 10">
    <location>
        <position position="327"/>
    </location>
</feature>
<dbReference type="InterPro" id="IPR029754">
    <property type="entry name" value="Urease_Ni-bd"/>
</dbReference>
<evidence type="ECO:0000256" key="1">
    <source>
        <dbReference type="ARBA" id="ARBA00004897"/>
    </source>
</evidence>
<comment type="PTM">
    <text evidence="6">Carboxylation allows a single lysine to coordinate two nickel ions.</text>
</comment>
<accession>A0A1V3XDA0</accession>
<dbReference type="AlphaFoldDB" id="A0A1V3XDA0"/>
<evidence type="ECO:0000256" key="8">
    <source>
        <dbReference type="PIRSR" id="PIRSR611612-50"/>
    </source>
</evidence>
<dbReference type="GO" id="GO:0016151">
    <property type="term" value="F:nickel cation binding"/>
    <property type="evidence" value="ECO:0007669"/>
    <property type="project" value="UniProtKB-UniRule"/>
</dbReference>
<feature type="binding site" evidence="6 9">
    <location>
        <position position="279"/>
    </location>
    <ligand>
        <name>Ni(2+)</name>
        <dbReference type="ChEBI" id="CHEBI:49786"/>
        <label>2</label>
    </ligand>
</feature>
<comment type="similarity">
    <text evidence="6 13">Belongs to the metallo-dependent hydrolases superfamily. Urease alpha subunit family.</text>
</comment>
<dbReference type="PANTHER" id="PTHR43440">
    <property type="entry name" value="UREASE"/>
    <property type="match status" value="1"/>
</dbReference>
<comment type="caution">
    <text evidence="15">The sequence shown here is derived from an EMBL/GenBank/DDBJ whole genome shotgun (WGS) entry which is preliminary data.</text>
</comment>
<dbReference type="GO" id="GO:0005737">
    <property type="term" value="C:cytoplasm"/>
    <property type="evidence" value="ECO:0007669"/>
    <property type="project" value="UniProtKB-SubCell"/>
</dbReference>
<feature type="binding site" evidence="6 9">
    <location>
        <position position="253"/>
    </location>
    <ligand>
        <name>Ni(2+)</name>
        <dbReference type="ChEBI" id="CHEBI:49786"/>
        <label>2</label>
    </ligand>
</feature>
<dbReference type="InterPro" id="IPR011059">
    <property type="entry name" value="Metal-dep_hydrolase_composite"/>
</dbReference>
<feature type="binding site" description="via carbamate group" evidence="6 9">
    <location>
        <position position="224"/>
    </location>
    <ligand>
        <name>Ni(2+)</name>
        <dbReference type="ChEBI" id="CHEBI:49786"/>
        <label>1</label>
    </ligand>
</feature>
<dbReference type="PANTHER" id="PTHR43440:SF1">
    <property type="entry name" value="UREASE"/>
    <property type="match status" value="1"/>
</dbReference>
<dbReference type="Gene3D" id="3.20.20.140">
    <property type="entry name" value="Metal-dependent hydrolases"/>
    <property type="match status" value="1"/>
</dbReference>
<dbReference type="Proteomes" id="UP000188532">
    <property type="component" value="Unassembled WGS sequence"/>
</dbReference>
<dbReference type="PROSITE" id="PS51368">
    <property type="entry name" value="UREASE_3"/>
    <property type="match status" value="1"/>
</dbReference>
<feature type="binding site" evidence="6 9">
    <location>
        <position position="141"/>
    </location>
    <ligand>
        <name>Ni(2+)</name>
        <dbReference type="ChEBI" id="CHEBI:49786"/>
        <label>1</label>
    </ligand>
</feature>
<dbReference type="NCBIfam" id="NF009686">
    <property type="entry name" value="PRK13207.1"/>
    <property type="match status" value="1"/>
</dbReference>
<feature type="binding site" evidence="6 9">
    <location>
        <position position="367"/>
    </location>
    <ligand>
        <name>Ni(2+)</name>
        <dbReference type="ChEBI" id="CHEBI:49786"/>
        <label>1</label>
    </ligand>
</feature>
<sequence length="573" mass="60566">MMRLTRERYAQLYGPTTGDRIRLADTDLLVEISEDRCGGPGLAGDEAVFGGGKVLRESMGQGRATRAEGAPDTVITGAVIIDYWGIIKADIGIRDGRVVAIGKAGNPDTMSGVHPDLVVGPSTEVIGGNGRILTAGAIDCHVHLICPQLIPVALGAGVTTIIGGGTGPAEGTKATTVTPGAWHLARMLESLDCWPVNFALLGKGNTVSHEGLWEQLRGGASGFKLHEDWGSTPAAIDTCLTVADAAGVQVALHTDTLNEMGFVENTIAAIAGRSIHTYHTEGAGGGHAPDIMRVAGQPNVLPSSTNPTRPHTVNTLDEHLDMLMVCHHLNPSVPEDLAFAESRIRPSTMAAEDLLHDMGAISMIGSDSQAMGRIGEVVLRTWQTAHVMKRRRGTLPGDGRADNNRARRYVAKYTICPAVAHGMDHEIGSIEVGKLADLVLWEPAFFGVRPDLVLKGGAIAWAAMGDANASIPTPQPVLPRPMFGAAPATAAATSVHFVAPASIDAGLADRLAINRRLVPVADVRAVGKADLPLNDALPIIEVDPDTFTVRIDGQVWQEQPATELPMTQRYFLF</sequence>
<dbReference type="RefSeq" id="WP_023364100.1">
    <property type="nucleotide sequence ID" value="NZ_BLYZ01000001.1"/>
</dbReference>
<dbReference type="InterPro" id="IPR006680">
    <property type="entry name" value="Amidohydro-rel"/>
</dbReference>
<dbReference type="InterPro" id="IPR005848">
    <property type="entry name" value="Urease_asu"/>
</dbReference>
<feature type="modified residue" description="N6-carboxylysine" evidence="6 8">
    <location>
        <position position="224"/>
    </location>
</feature>
<name>A0A1V3XDA0_MYCKA</name>
<evidence type="ECO:0000256" key="12">
    <source>
        <dbReference type="RuleBase" id="RU000510"/>
    </source>
</evidence>
<keyword evidence="4 6" id="KW-0378">Hydrolase</keyword>
<comment type="subunit">
    <text evidence="6">Heterotrimer of UreA (gamma), UreB (beta) and UreC (alpha) subunits. Three heterotrimers associate to form the active enzyme.</text>
</comment>
<evidence type="ECO:0000256" key="4">
    <source>
        <dbReference type="ARBA" id="ARBA00022801"/>
    </source>
</evidence>
<dbReference type="SUPFAM" id="SSF51556">
    <property type="entry name" value="Metallo-dependent hydrolases"/>
    <property type="match status" value="1"/>
</dbReference>
<dbReference type="Gene3D" id="2.30.40.10">
    <property type="entry name" value="Urease, subunit C, domain 1"/>
    <property type="match status" value="1"/>
</dbReference>
<feature type="domain" description="Urease" evidence="14">
    <location>
        <begin position="136"/>
        <end position="573"/>
    </location>
</feature>